<dbReference type="InterPro" id="IPR008844">
    <property type="entry name" value="Spore_GerAC-like"/>
</dbReference>
<dbReference type="EMBL" id="MDKC01000034">
    <property type="protein sequence ID" value="ODG90617.1"/>
    <property type="molecule type" value="Genomic_DNA"/>
</dbReference>
<keyword evidence="11" id="KW-1185">Reference proteome</keyword>
<evidence type="ECO:0000256" key="7">
    <source>
        <dbReference type="ARBA" id="ARBA00023288"/>
    </source>
</evidence>
<keyword evidence="4" id="KW-0732">Signal</keyword>
<evidence type="ECO:0000256" key="3">
    <source>
        <dbReference type="ARBA" id="ARBA00022544"/>
    </source>
</evidence>
<evidence type="ECO:0000313" key="11">
    <source>
        <dbReference type="Proteomes" id="UP000094580"/>
    </source>
</evidence>
<organism evidence="10 11">
    <name type="scientific">Gottfriedia luciferensis</name>
    <dbReference type="NCBI Taxonomy" id="178774"/>
    <lineage>
        <taxon>Bacteria</taxon>
        <taxon>Bacillati</taxon>
        <taxon>Bacillota</taxon>
        <taxon>Bacilli</taxon>
        <taxon>Bacillales</taxon>
        <taxon>Bacillaceae</taxon>
        <taxon>Gottfriedia</taxon>
    </lineage>
</organism>
<dbReference type="Pfam" id="PF25198">
    <property type="entry name" value="Spore_GerAC_N"/>
    <property type="match status" value="1"/>
</dbReference>
<dbReference type="Gene3D" id="3.30.300.210">
    <property type="entry name" value="Nutrient germinant receptor protein C, domain 3"/>
    <property type="match status" value="1"/>
</dbReference>
<dbReference type="InterPro" id="IPR038501">
    <property type="entry name" value="Spore_GerAC_C_sf"/>
</dbReference>
<evidence type="ECO:0000256" key="2">
    <source>
        <dbReference type="ARBA" id="ARBA00007886"/>
    </source>
</evidence>
<keyword evidence="3" id="KW-0309">Germination</keyword>
<keyword evidence="7" id="KW-0449">Lipoprotein</keyword>
<sequence>MITLCLFTFFLASCWDQNLLVNKKMVNGISFDLDQNDNVLATVRALNIENKGGGQFEVKDELVKVNRPSVSGMEVDINNKLPGLIDVSKAHIILIGRELARKGIYPYLELFYRPRQAYISTRVVIAENKASDIITLNPGTSPIAFVILKGLEAAEDTTKIPKETAFTAWTQITDTGRDIVLPFVTKDENDRITIGGIDLFNGDKFSGISLPNEKGSLLLLLMDRLNKYAEMAVQLGDHRSISYRVKTMKRDLDLKVDKKTKKITCRINLTLDLTITSYTGKVGEKLNKDKLNKDVSKILTKQSDEITKSLLEANCDALGIGGILSSSYPDIWKKINWDKEYKNVKFKTSVKAKIDRTGPVF</sequence>
<comment type="similarity">
    <text evidence="2">Belongs to the GerABKC lipoprotein family.</text>
</comment>
<comment type="subcellular location">
    <subcellularLocation>
        <location evidence="1">Membrane</location>
        <topology evidence="1">Lipid-anchor</topology>
    </subcellularLocation>
</comment>
<dbReference type="Pfam" id="PF05504">
    <property type="entry name" value="Spore_GerAC"/>
    <property type="match status" value="1"/>
</dbReference>
<evidence type="ECO:0000256" key="4">
    <source>
        <dbReference type="ARBA" id="ARBA00022729"/>
    </source>
</evidence>
<evidence type="ECO:0000256" key="5">
    <source>
        <dbReference type="ARBA" id="ARBA00023136"/>
    </source>
</evidence>
<evidence type="ECO:0000256" key="1">
    <source>
        <dbReference type="ARBA" id="ARBA00004635"/>
    </source>
</evidence>
<reference evidence="10 11" key="1">
    <citation type="submission" date="2016-07" db="EMBL/GenBank/DDBJ databases">
        <authorList>
            <person name="Townsley L."/>
            <person name="Shank E.A."/>
        </authorList>
    </citation>
    <scope>NUCLEOTIDE SEQUENCE [LARGE SCALE GENOMIC DNA]</scope>
    <source>
        <strain evidence="10 11">CH01</strain>
    </source>
</reference>
<name>A0ABX2ZLM6_9BACI</name>
<proteinExistence type="inferred from homology"/>
<dbReference type="RefSeq" id="WP_069034975.1">
    <property type="nucleotide sequence ID" value="NZ_MDKC01000034.1"/>
</dbReference>
<feature type="domain" description="Spore germination GerAC-like C-terminal" evidence="8">
    <location>
        <begin position="196"/>
        <end position="358"/>
    </location>
</feature>
<dbReference type="Proteomes" id="UP000094580">
    <property type="component" value="Unassembled WGS sequence"/>
</dbReference>
<gene>
    <name evidence="10" type="ORF">BED47_12165</name>
</gene>
<protein>
    <submittedName>
        <fullName evidence="10">Uncharacterized protein</fullName>
    </submittedName>
</protein>
<dbReference type="InterPro" id="IPR057336">
    <property type="entry name" value="GerAC_N"/>
</dbReference>
<dbReference type="PANTHER" id="PTHR35789">
    <property type="entry name" value="SPORE GERMINATION PROTEIN B3"/>
    <property type="match status" value="1"/>
</dbReference>
<dbReference type="PANTHER" id="PTHR35789:SF1">
    <property type="entry name" value="SPORE GERMINATION PROTEIN B3"/>
    <property type="match status" value="1"/>
</dbReference>
<dbReference type="InterPro" id="IPR046953">
    <property type="entry name" value="Spore_GerAC-like_C"/>
</dbReference>
<feature type="domain" description="Spore germination protein N-terminal" evidence="9">
    <location>
        <begin position="17"/>
        <end position="185"/>
    </location>
</feature>
<evidence type="ECO:0000256" key="6">
    <source>
        <dbReference type="ARBA" id="ARBA00023139"/>
    </source>
</evidence>
<keyword evidence="6" id="KW-0564">Palmitate</keyword>
<comment type="caution">
    <text evidence="10">The sequence shown here is derived from an EMBL/GenBank/DDBJ whole genome shotgun (WGS) entry which is preliminary data.</text>
</comment>
<accession>A0ABX2ZLM6</accession>
<dbReference type="NCBIfam" id="TIGR02887">
    <property type="entry name" value="spore_ger_x_C"/>
    <property type="match status" value="1"/>
</dbReference>
<evidence type="ECO:0000259" key="9">
    <source>
        <dbReference type="Pfam" id="PF25198"/>
    </source>
</evidence>
<keyword evidence="5" id="KW-0472">Membrane</keyword>
<evidence type="ECO:0000259" key="8">
    <source>
        <dbReference type="Pfam" id="PF05504"/>
    </source>
</evidence>
<evidence type="ECO:0000313" key="10">
    <source>
        <dbReference type="EMBL" id="ODG90617.1"/>
    </source>
</evidence>